<sequence length="87" mass="9769">MKKSMYAFVYPILIVLYLTSIFAPIPILNYIVGALAVVALLLSSIYAKGLYFYTGLVFLLIGVYLFIYNGIPWQQFFFTVPVDVSAA</sequence>
<keyword evidence="1" id="KW-0472">Membrane</keyword>
<proteinExistence type="predicted"/>
<keyword evidence="1" id="KW-0812">Transmembrane</keyword>
<keyword evidence="1" id="KW-1133">Transmembrane helix</keyword>
<gene>
    <name evidence="2" type="ORF">SD71_10465</name>
</gene>
<feature type="transmembrane region" description="Helical" evidence="1">
    <location>
        <begin position="50"/>
        <end position="71"/>
    </location>
</feature>
<organism evidence="2 3">
    <name type="scientific">Cohnella kolymensis</name>
    <dbReference type="NCBI Taxonomy" id="1590652"/>
    <lineage>
        <taxon>Bacteria</taxon>
        <taxon>Bacillati</taxon>
        <taxon>Bacillota</taxon>
        <taxon>Bacilli</taxon>
        <taxon>Bacillales</taxon>
        <taxon>Paenibacillaceae</taxon>
        <taxon>Cohnella</taxon>
    </lineage>
</organism>
<evidence type="ECO:0000313" key="2">
    <source>
        <dbReference type="EMBL" id="KIL35820.1"/>
    </source>
</evidence>
<dbReference type="EMBL" id="JXAL01000016">
    <property type="protein sequence ID" value="KIL35820.1"/>
    <property type="molecule type" value="Genomic_DNA"/>
</dbReference>
<dbReference type="RefSeq" id="WP_041062454.1">
    <property type="nucleotide sequence ID" value="NZ_JXAL01000016.1"/>
</dbReference>
<feature type="transmembrane region" description="Helical" evidence="1">
    <location>
        <begin position="12"/>
        <end position="43"/>
    </location>
</feature>
<reference evidence="2 3" key="1">
    <citation type="submission" date="2014-12" db="EMBL/GenBank/DDBJ databases">
        <title>Draft genome sequence of Cohnella kolymensis strain B-2846.</title>
        <authorList>
            <person name="Karlyshev A.V."/>
            <person name="Kudryashova E.B."/>
        </authorList>
    </citation>
    <scope>NUCLEOTIDE SEQUENCE [LARGE SCALE GENOMIC DNA]</scope>
    <source>
        <strain evidence="2 3">VKM B-2846</strain>
    </source>
</reference>
<dbReference type="Proteomes" id="UP000054526">
    <property type="component" value="Unassembled WGS sequence"/>
</dbReference>
<keyword evidence="3" id="KW-1185">Reference proteome</keyword>
<name>A0ABR5A440_9BACL</name>
<evidence type="ECO:0000313" key="3">
    <source>
        <dbReference type="Proteomes" id="UP000054526"/>
    </source>
</evidence>
<evidence type="ECO:0000256" key="1">
    <source>
        <dbReference type="SAM" id="Phobius"/>
    </source>
</evidence>
<comment type="caution">
    <text evidence="2">The sequence shown here is derived from an EMBL/GenBank/DDBJ whole genome shotgun (WGS) entry which is preliminary data.</text>
</comment>
<accession>A0ABR5A440</accession>
<protein>
    <submittedName>
        <fullName evidence="2">Uncharacterized protein</fullName>
    </submittedName>
</protein>